<comment type="caution">
    <text evidence="3">The sequence shown here is derived from an EMBL/GenBank/DDBJ whole genome shotgun (WGS) entry which is preliminary data.</text>
</comment>
<sequence>MGSLKDAASAGTGAAVTGRTYPSVELTPWDPTDDAQYKRMYEQRVACTWGFDEVEDWKEKMLNGQKVLYWISIAEDFPARDELVAQHVKQWPKESDGLVDSAAVINGTTREPTKKAFHPVGHIAIETFPDRNTQFGLPQTTFWVKSLYISWALQASGLGRSAMAAVERVIAGPPFGADCVALDTVPSEFQLREEQMAGFYDARGVPRPAVIRTNEEWYRRQGYEVVARNASMYDWVNPATGETTTVPCVFMRNSDGDSPNSDGDSPNSDGDSPNSDGDSPNSDGDSPKSDGSNASSSIAQGTKRCRDVDDNGSDSEQSSAAGSRRRQKKKPRMEAPAASSDDEEEQEDAGDDSEDDASMVDATQPLESDNEEEQEDAGDASDDDAEIYMPEATQDDESEHELEPTSDREGSSSSDEFYSAREHLTDEEDKEASPAPAENTPQDVAVASPSAEPRDTPMSNVSAEPRDAPTASATVAPQDIFLSGAPAAEEAAEPSLFVPDDDDLPDVRFVDTNDNGPLDLFGESGNNDLAPTTTGPQNNDVPLFDIPEFQSDDNPVFPGFQDDDDIYGATPPASPILAATGGGNVSDVESQGSGRPGQPTPGNGSDDDYVDEDASGEEVEEDFFENLDEQRARQKKRKSPAQNPTGQRQPQGTVSQPPPAAPIITWAPPAVPAAPLQPTTSGSSDLTLFQPAQGHDFVLNEAGELVPAQGEIQRGDPEGWSKPCRFCRNEGSLMHKDTPCDWYKVGTYKIECTNCANHRRNNNPLHGCITLRNPAAWRKYADIDPIGFSPMACDGCIAKGTAWSCDVDTTLGYACTNCKSGRRPLPPGAEPPATPEPGQPKKRERPRGGLTEKNCFVQGVYQEKPPNPRQGLRKWYRHACDPCRKLSGNGQKNGIPCSWLHDRTSWNQPCAQCVAKGTQCSAAALPIGVVVPPPMVIPSGWSATINFDSVWSDHRLNTPGRKECLNCRRDDAHCRTMTMHPDGACNKCMQFGFDCISDEGGRAVPGGPVYFHGLFDISRVGFGKQMPYYCCKRCVETGRNCDKQRPCDSCTYNGEAHLCDPYDNTHQVINGRIEPQPGCLYYLALGYGPLGVNDVKDGSRLCHWVGPPYPLYGLDPNSTTTNFEGLVWTGVNLRKKILPGGIPPYAGPNGVLDGIRPSEITPVHLDNWILAGWPEAYPLTEAPRLEELIQWAKDTSKLKGDARRRQQRKEFKDETNTGEPRRSSQLSVRGPLPRPETGSSRNTPQESGFPPLAPMPEEPAQAPAPADGPSPIPPSIIDSLAELMDAANQAPPAPRPVVIQGEDLVARDLTNLTEEEQNTHNFNVWYMPEVQRMGNLVRVSEPPAPQPVDPPAPVVVDASHELQAISDFLGYSQDTRSRASSEDSEWLPEAERRRRAELAAAAKAAAEKAAAEQAAGDQEIAAVGIAEEDVLATPDYFPGPNYTGDDGFGVLPIADEEAPAESNTEPPTDPALAMPSGFGPGGENLTAVPTTEEQSDQPASGDIIPPPPPTGLLPAPSTPPQTQSTSPSRGLAAPQGAMGGGSPGQRNDSEAQAQQPPVPVVDEPAADTLPEQFGDISWEDLMDAGQLSFDEDIFETTQRVVCAVTGTNPEDWQGNSYVPAGGQQQPAQTLPSDIDTAPTGGQAQASSAGGGGQEQQPPIPEPANPSGADFNIDDYLNLPPDGEY</sequence>
<feature type="compositionally biased region" description="Low complexity" evidence="2">
    <location>
        <begin position="1550"/>
        <end position="1567"/>
    </location>
</feature>
<feature type="compositionally biased region" description="Acidic residues" evidence="2">
    <location>
        <begin position="605"/>
        <end position="627"/>
    </location>
</feature>
<evidence type="ECO:0000313" key="4">
    <source>
        <dbReference type="Proteomes" id="UP001163105"/>
    </source>
</evidence>
<dbReference type="Proteomes" id="UP001163105">
    <property type="component" value="Unassembled WGS sequence"/>
</dbReference>
<feature type="compositionally biased region" description="Basic and acidic residues" evidence="2">
    <location>
        <begin position="1197"/>
        <end position="1222"/>
    </location>
</feature>
<feature type="compositionally biased region" description="Polar residues" evidence="2">
    <location>
        <begin position="1605"/>
        <end position="1631"/>
    </location>
</feature>
<evidence type="ECO:0000256" key="2">
    <source>
        <dbReference type="SAM" id="MobiDB-lite"/>
    </source>
</evidence>
<dbReference type="PANTHER" id="PTHR13037:SF24">
    <property type="entry name" value="POLYCOMB PROTEIN PCL-RELATED"/>
    <property type="match status" value="1"/>
</dbReference>
<feature type="region of interest" description="Disordered" evidence="2">
    <location>
        <begin position="1197"/>
        <end position="1276"/>
    </location>
</feature>
<feature type="region of interest" description="Disordered" evidence="2">
    <location>
        <begin position="1432"/>
        <end position="1574"/>
    </location>
</feature>
<reference evidence="3" key="1">
    <citation type="submission" date="2023-01" db="EMBL/GenBank/DDBJ databases">
        <title>The growth and conidiation of Purpureocillium lavendulum are regulated by nitrogen source and histone H3K14 acetylation.</title>
        <authorList>
            <person name="Tang P."/>
            <person name="Han J."/>
            <person name="Zhang C."/>
            <person name="Tang P."/>
            <person name="Qi F."/>
            <person name="Zhang K."/>
            <person name="Liang L."/>
        </authorList>
    </citation>
    <scope>NUCLEOTIDE SEQUENCE</scope>
    <source>
        <strain evidence="3">YMF1.00683</strain>
    </source>
</reference>
<feature type="compositionally biased region" description="Low complexity" evidence="2">
    <location>
        <begin position="256"/>
        <end position="293"/>
    </location>
</feature>
<feature type="compositionally biased region" description="Pro residues" evidence="2">
    <location>
        <begin position="1504"/>
        <end position="1519"/>
    </location>
</feature>
<feature type="compositionally biased region" description="Acidic residues" evidence="2">
    <location>
        <begin position="368"/>
        <end position="386"/>
    </location>
</feature>
<feature type="compositionally biased region" description="Polar residues" evidence="2">
    <location>
        <begin position="677"/>
        <end position="687"/>
    </location>
</feature>
<feature type="compositionally biased region" description="Polar residues" evidence="2">
    <location>
        <begin position="1237"/>
        <end position="1246"/>
    </location>
</feature>
<keyword evidence="1" id="KW-0945">Host-virus interaction</keyword>
<organism evidence="3 4">
    <name type="scientific">Purpureocillium lavendulum</name>
    <dbReference type="NCBI Taxonomy" id="1247861"/>
    <lineage>
        <taxon>Eukaryota</taxon>
        <taxon>Fungi</taxon>
        <taxon>Dikarya</taxon>
        <taxon>Ascomycota</taxon>
        <taxon>Pezizomycotina</taxon>
        <taxon>Sordariomycetes</taxon>
        <taxon>Hypocreomycetidae</taxon>
        <taxon>Hypocreales</taxon>
        <taxon>Ophiocordycipitaceae</taxon>
        <taxon>Purpureocillium</taxon>
    </lineage>
</organism>
<gene>
    <name evidence="3" type="ORF">O9K51_01824</name>
</gene>
<feature type="compositionally biased region" description="Pro residues" evidence="2">
    <location>
        <begin position="826"/>
        <end position="838"/>
    </location>
</feature>
<evidence type="ECO:0000256" key="1">
    <source>
        <dbReference type="ARBA" id="ARBA00022581"/>
    </source>
</evidence>
<feature type="compositionally biased region" description="Polar residues" evidence="2">
    <location>
        <begin position="524"/>
        <end position="540"/>
    </location>
</feature>
<feature type="region of interest" description="Disordered" evidence="2">
    <location>
        <begin position="249"/>
        <end position="688"/>
    </location>
</feature>
<feature type="compositionally biased region" description="Basic and acidic residues" evidence="2">
    <location>
        <begin position="401"/>
        <end position="410"/>
    </location>
</feature>
<keyword evidence="4" id="KW-1185">Reference proteome</keyword>
<dbReference type="PANTHER" id="PTHR13037">
    <property type="entry name" value="FORMIN"/>
    <property type="match status" value="1"/>
</dbReference>
<dbReference type="EMBL" id="JAQHRD010000001">
    <property type="protein sequence ID" value="KAJ6447049.1"/>
    <property type="molecule type" value="Genomic_DNA"/>
</dbReference>
<protein>
    <submittedName>
        <fullName evidence="3">C6 finger domain-containing protein</fullName>
    </submittedName>
</protein>
<feature type="compositionally biased region" description="Acidic residues" evidence="2">
    <location>
        <begin position="340"/>
        <end position="358"/>
    </location>
</feature>
<feature type="compositionally biased region" description="Low complexity" evidence="2">
    <location>
        <begin position="1637"/>
        <end position="1647"/>
    </location>
</feature>
<feature type="region of interest" description="Disordered" evidence="2">
    <location>
        <begin position="826"/>
        <end position="849"/>
    </location>
</feature>
<feature type="compositionally biased region" description="Polar residues" evidence="2">
    <location>
        <begin position="640"/>
        <end position="655"/>
    </location>
</feature>
<accession>A0AB34G7H3</accession>
<name>A0AB34G7H3_9HYPO</name>
<evidence type="ECO:0000313" key="3">
    <source>
        <dbReference type="EMBL" id="KAJ6447049.1"/>
    </source>
</evidence>
<proteinExistence type="predicted"/>
<feature type="compositionally biased region" description="Low complexity" evidence="2">
    <location>
        <begin position="485"/>
        <end position="498"/>
    </location>
</feature>
<feature type="region of interest" description="Disordered" evidence="2">
    <location>
        <begin position="1605"/>
        <end position="1684"/>
    </location>
</feature>